<dbReference type="KEGG" id="blac:94352555"/>
<dbReference type="RefSeq" id="XP_067816082.1">
    <property type="nucleotide sequence ID" value="XM_067966884.1"/>
</dbReference>
<evidence type="ECO:0000313" key="2">
    <source>
        <dbReference type="Proteomes" id="UP000294530"/>
    </source>
</evidence>
<name>A0A976IC10_BRELC</name>
<keyword evidence="2" id="KW-1185">Reference proteome</keyword>
<dbReference type="AlphaFoldDB" id="A0A976IC10"/>
<proteinExistence type="predicted"/>
<dbReference type="Proteomes" id="UP000294530">
    <property type="component" value="Unassembled WGS sequence"/>
</dbReference>
<reference evidence="1 2" key="1">
    <citation type="journal article" date="2021" name="Genome Biol.">
        <title>AFLAP: assembly-free linkage analysis pipeline using k-mers from genome sequencing data.</title>
        <authorList>
            <person name="Fletcher K."/>
            <person name="Zhang L."/>
            <person name="Gil J."/>
            <person name="Han R."/>
            <person name="Cavanaugh K."/>
            <person name="Michelmore R."/>
        </authorList>
    </citation>
    <scope>NUCLEOTIDE SEQUENCE [LARGE SCALE GENOMIC DNA]</scope>
    <source>
        <strain evidence="1 2">SF5</strain>
    </source>
</reference>
<sequence>MTSSKHEEVAALEALRDSSAELVRYLENINRMLLHMNQQNESASSGRKIEHVGQANIWCPSLHVLENWSSVIAISKVGSESNALALAGKLNPEKNLIRASP</sequence>
<dbReference type="GeneID" id="94352555"/>
<gene>
    <name evidence="1" type="ORF">CCR75_008837</name>
</gene>
<dbReference type="OrthoDB" id="124048at2759"/>
<evidence type="ECO:0000313" key="1">
    <source>
        <dbReference type="EMBL" id="TDH66583.1"/>
    </source>
</evidence>
<accession>A0A976IC10</accession>
<organism evidence="1 2">
    <name type="scientific">Bremia lactucae</name>
    <name type="common">Lettuce downy mildew</name>
    <dbReference type="NCBI Taxonomy" id="4779"/>
    <lineage>
        <taxon>Eukaryota</taxon>
        <taxon>Sar</taxon>
        <taxon>Stramenopiles</taxon>
        <taxon>Oomycota</taxon>
        <taxon>Peronosporomycetes</taxon>
        <taxon>Peronosporales</taxon>
        <taxon>Peronosporaceae</taxon>
        <taxon>Bremia</taxon>
    </lineage>
</organism>
<comment type="caution">
    <text evidence="1">The sequence shown here is derived from an EMBL/GenBank/DDBJ whole genome shotgun (WGS) entry which is preliminary data.</text>
</comment>
<protein>
    <submittedName>
        <fullName evidence="1">Uncharacterized protein</fullName>
    </submittedName>
</protein>
<dbReference type="EMBL" id="SHOA02000202">
    <property type="protein sequence ID" value="TDH66583.1"/>
    <property type="molecule type" value="Genomic_DNA"/>
</dbReference>